<dbReference type="GO" id="GO:0004497">
    <property type="term" value="F:monooxygenase activity"/>
    <property type="evidence" value="ECO:0007669"/>
    <property type="project" value="UniProtKB-KW"/>
</dbReference>
<comment type="caution">
    <text evidence="11">The sequence shown here is derived from an EMBL/GenBank/DDBJ whole genome shotgun (WGS) entry which is preliminary data.</text>
</comment>
<dbReference type="EMBL" id="JAPQKH010000002">
    <property type="protein sequence ID" value="KAJ5114237.1"/>
    <property type="molecule type" value="Genomic_DNA"/>
</dbReference>
<dbReference type="GO" id="GO:0043386">
    <property type="term" value="P:mycotoxin biosynthetic process"/>
    <property type="evidence" value="ECO:0007669"/>
    <property type="project" value="UniProtKB-ARBA"/>
</dbReference>
<comment type="similarity">
    <text evidence="2 9">Belongs to the cytochrome P450 family.</text>
</comment>
<dbReference type="OrthoDB" id="1470350at2759"/>
<dbReference type="CDD" id="cd11058">
    <property type="entry name" value="CYP60B-like"/>
    <property type="match status" value="1"/>
</dbReference>
<feature type="non-terminal residue" evidence="11">
    <location>
        <position position="1"/>
    </location>
</feature>
<keyword evidence="3 8" id="KW-0349">Heme</keyword>
<protein>
    <submittedName>
        <fullName evidence="11">Averantin hydroxylase</fullName>
    </submittedName>
</protein>
<dbReference type="PANTHER" id="PTHR24305:SF210">
    <property type="entry name" value="CYTOCHROME P450 MONOOXYGENASE ASQL-RELATED"/>
    <property type="match status" value="1"/>
</dbReference>
<keyword evidence="7 9" id="KW-0503">Monooxygenase</keyword>
<keyword evidence="5 9" id="KW-0560">Oxidoreductase</keyword>
<dbReference type="InterPro" id="IPR050121">
    <property type="entry name" value="Cytochrome_P450_monoxygenase"/>
</dbReference>
<dbReference type="GO" id="GO:0005506">
    <property type="term" value="F:iron ion binding"/>
    <property type="evidence" value="ECO:0007669"/>
    <property type="project" value="InterPro"/>
</dbReference>
<evidence type="ECO:0000313" key="11">
    <source>
        <dbReference type="EMBL" id="KAJ5114237.1"/>
    </source>
</evidence>
<evidence type="ECO:0000256" key="1">
    <source>
        <dbReference type="ARBA" id="ARBA00001971"/>
    </source>
</evidence>
<keyword evidence="10" id="KW-0812">Transmembrane</keyword>
<dbReference type="InterPro" id="IPR001128">
    <property type="entry name" value="Cyt_P450"/>
</dbReference>
<sequence length="498" mass="57913">IGRELTVSFQLVCYLIGVVIYRIYFHPLSHYPGPKIAAATRLWWTWHQLRGKFPLTVHELHLKYGEIVRIAPTELSFTGADAWKEIYGFRSGLPENRKDPAENTDADKMHPTIINADRKTHGELRKLLSNAFADKVLKGQEHVLLHYIDLLVSRLHEVAEGKEPVDIVKWFNYVTFDIIGHLAFYEPFDCLKNTEYHPWMSMIFNAIMYVHYIRTFQRYIDVRSIILAIMPKRIVERRKWHIGLVGEKVKRRKRQNPDYIDFMSHLIQAEEKGKLTHPDLVANANLMVIAGSETTATILSGTIYYLCTHPRVMNKLLEEVRTSFSASEEINIARISKLKYINAVIDESFRLYPPAAGSHPRITPPEGARIMGQWLPGNTSMGMAQYAVFRSPANFKDPELYLPERWLDTAGPYVHDRREALQPFSFGPRNCIGRNLANIELRLILAKMLWHFDIEMMPECLNWPRDQYIYTSWEKIPLKVRILARQQPAQPHEKLLDN</sequence>
<dbReference type="GO" id="GO:0020037">
    <property type="term" value="F:heme binding"/>
    <property type="evidence" value="ECO:0007669"/>
    <property type="project" value="InterPro"/>
</dbReference>
<keyword evidence="6 8" id="KW-0408">Iron</keyword>
<dbReference type="Pfam" id="PF00067">
    <property type="entry name" value="p450"/>
    <property type="match status" value="1"/>
</dbReference>
<organism evidence="11 12">
    <name type="scientific">Penicillium angulare</name>
    <dbReference type="NCBI Taxonomy" id="116970"/>
    <lineage>
        <taxon>Eukaryota</taxon>
        <taxon>Fungi</taxon>
        <taxon>Dikarya</taxon>
        <taxon>Ascomycota</taxon>
        <taxon>Pezizomycotina</taxon>
        <taxon>Eurotiomycetes</taxon>
        <taxon>Eurotiomycetidae</taxon>
        <taxon>Eurotiales</taxon>
        <taxon>Aspergillaceae</taxon>
        <taxon>Penicillium</taxon>
    </lineage>
</organism>
<accession>A0A9W9G929</accession>
<feature type="transmembrane region" description="Helical" evidence="10">
    <location>
        <begin position="7"/>
        <end position="25"/>
    </location>
</feature>
<dbReference type="Proteomes" id="UP001149165">
    <property type="component" value="Unassembled WGS sequence"/>
</dbReference>
<evidence type="ECO:0000256" key="9">
    <source>
        <dbReference type="RuleBase" id="RU000461"/>
    </source>
</evidence>
<evidence type="ECO:0000256" key="7">
    <source>
        <dbReference type="ARBA" id="ARBA00023033"/>
    </source>
</evidence>
<gene>
    <name evidence="11" type="ORF">N7456_002771</name>
</gene>
<dbReference type="SUPFAM" id="SSF48264">
    <property type="entry name" value="Cytochrome P450"/>
    <property type="match status" value="1"/>
</dbReference>
<evidence type="ECO:0000256" key="6">
    <source>
        <dbReference type="ARBA" id="ARBA00023004"/>
    </source>
</evidence>
<dbReference type="FunFam" id="1.10.630.10:FF:000047">
    <property type="entry name" value="Cytochrome P450 monooxygenase"/>
    <property type="match status" value="1"/>
</dbReference>
<evidence type="ECO:0000256" key="4">
    <source>
        <dbReference type="ARBA" id="ARBA00022723"/>
    </source>
</evidence>
<dbReference type="PANTHER" id="PTHR24305">
    <property type="entry name" value="CYTOCHROME P450"/>
    <property type="match status" value="1"/>
</dbReference>
<reference evidence="11" key="1">
    <citation type="submission" date="2022-11" db="EMBL/GenBank/DDBJ databases">
        <authorList>
            <person name="Petersen C."/>
        </authorList>
    </citation>
    <scope>NUCLEOTIDE SEQUENCE</scope>
    <source>
        <strain evidence="11">IBT 30069</strain>
    </source>
</reference>
<evidence type="ECO:0000256" key="2">
    <source>
        <dbReference type="ARBA" id="ARBA00010617"/>
    </source>
</evidence>
<keyword evidence="10" id="KW-0472">Membrane</keyword>
<dbReference type="InterPro" id="IPR036396">
    <property type="entry name" value="Cyt_P450_sf"/>
</dbReference>
<dbReference type="AlphaFoldDB" id="A0A9W9G929"/>
<comment type="cofactor">
    <cofactor evidence="1 8">
        <name>heme</name>
        <dbReference type="ChEBI" id="CHEBI:30413"/>
    </cofactor>
</comment>
<evidence type="ECO:0000256" key="10">
    <source>
        <dbReference type="SAM" id="Phobius"/>
    </source>
</evidence>
<evidence type="ECO:0000313" key="12">
    <source>
        <dbReference type="Proteomes" id="UP001149165"/>
    </source>
</evidence>
<name>A0A9W9G929_9EURO</name>
<dbReference type="InterPro" id="IPR002401">
    <property type="entry name" value="Cyt_P450_E_grp-I"/>
</dbReference>
<dbReference type="PRINTS" id="PR00385">
    <property type="entry name" value="P450"/>
</dbReference>
<feature type="binding site" description="axial binding residue" evidence="8">
    <location>
        <position position="431"/>
    </location>
    <ligand>
        <name>heme</name>
        <dbReference type="ChEBI" id="CHEBI:30413"/>
    </ligand>
    <ligandPart>
        <name>Fe</name>
        <dbReference type="ChEBI" id="CHEBI:18248"/>
    </ligandPart>
</feature>
<proteinExistence type="inferred from homology"/>
<dbReference type="Gene3D" id="1.10.630.10">
    <property type="entry name" value="Cytochrome P450"/>
    <property type="match status" value="1"/>
</dbReference>
<keyword evidence="12" id="KW-1185">Reference proteome</keyword>
<evidence type="ECO:0000256" key="3">
    <source>
        <dbReference type="ARBA" id="ARBA00022617"/>
    </source>
</evidence>
<evidence type="ECO:0000256" key="8">
    <source>
        <dbReference type="PIRSR" id="PIRSR602401-1"/>
    </source>
</evidence>
<evidence type="ECO:0000256" key="5">
    <source>
        <dbReference type="ARBA" id="ARBA00023002"/>
    </source>
</evidence>
<dbReference type="PRINTS" id="PR00463">
    <property type="entry name" value="EP450I"/>
</dbReference>
<reference evidence="11" key="2">
    <citation type="journal article" date="2023" name="IMA Fungus">
        <title>Comparative genomic study of the Penicillium genus elucidates a diverse pangenome and 15 lateral gene transfer events.</title>
        <authorList>
            <person name="Petersen C."/>
            <person name="Sorensen T."/>
            <person name="Nielsen M.R."/>
            <person name="Sondergaard T.E."/>
            <person name="Sorensen J.L."/>
            <person name="Fitzpatrick D.A."/>
            <person name="Frisvad J.C."/>
            <person name="Nielsen K.L."/>
        </authorList>
    </citation>
    <scope>NUCLEOTIDE SEQUENCE</scope>
    <source>
        <strain evidence="11">IBT 30069</strain>
    </source>
</reference>
<dbReference type="GO" id="GO:0016705">
    <property type="term" value="F:oxidoreductase activity, acting on paired donors, with incorporation or reduction of molecular oxygen"/>
    <property type="evidence" value="ECO:0007669"/>
    <property type="project" value="InterPro"/>
</dbReference>
<dbReference type="InterPro" id="IPR017972">
    <property type="entry name" value="Cyt_P450_CS"/>
</dbReference>
<keyword evidence="4 8" id="KW-0479">Metal-binding</keyword>
<dbReference type="PROSITE" id="PS00086">
    <property type="entry name" value="CYTOCHROME_P450"/>
    <property type="match status" value="1"/>
</dbReference>
<keyword evidence="10" id="KW-1133">Transmembrane helix</keyword>